<accession>A0ABP9NTA6</accession>
<dbReference type="SUPFAM" id="SSF52038">
    <property type="entry name" value="Barstar-related"/>
    <property type="match status" value="1"/>
</dbReference>
<dbReference type="EMBL" id="BAABJO010000028">
    <property type="protein sequence ID" value="GAA5133759.1"/>
    <property type="molecule type" value="Genomic_DNA"/>
</dbReference>
<comment type="similarity">
    <text evidence="1">Belongs to the barstar family.</text>
</comment>
<reference evidence="4" key="1">
    <citation type="journal article" date="2019" name="Int. J. Syst. Evol. Microbiol.">
        <title>The Global Catalogue of Microorganisms (GCM) 10K type strain sequencing project: providing services to taxonomists for standard genome sequencing and annotation.</title>
        <authorList>
            <consortium name="The Broad Institute Genomics Platform"/>
            <consortium name="The Broad Institute Genome Sequencing Center for Infectious Disease"/>
            <person name="Wu L."/>
            <person name="Ma J."/>
        </authorList>
    </citation>
    <scope>NUCLEOTIDE SEQUENCE [LARGE SCALE GENOMIC DNA]</scope>
    <source>
        <strain evidence="4">JCM 18302</strain>
    </source>
</reference>
<sequence>MNGTARVRIATLLPGLSGRGVLLAAPIDAERVRRTLAGSGFAVAEVAGPAAGLREAQAAIARALRLPETAGRNLDALVDSLRDLATWWPDAERVVLLWPGAEQLVEGDLPGFLELTEILRGASDDLWRGGGPGDRQFETVAFVRRHGVRALGEAPA</sequence>
<dbReference type="Gene3D" id="3.30.370.10">
    <property type="entry name" value="Barstar-like"/>
    <property type="match status" value="1"/>
</dbReference>
<evidence type="ECO:0000256" key="1">
    <source>
        <dbReference type="ARBA" id="ARBA00006845"/>
    </source>
</evidence>
<dbReference type="RefSeq" id="WP_345609628.1">
    <property type="nucleotide sequence ID" value="NZ_BAABJO010000028.1"/>
</dbReference>
<dbReference type="InterPro" id="IPR035905">
    <property type="entry name" value="Barstar-like_sf"/>
</dbReference>
<name>A0ABP9NTA6_9PSEU</name>
<dbReference type="Proteomes" id="UP001500804">
    <property type="component" value="Unassembled WGS sequence"/>
</dbReference>
<dbReference type="Pfam" id="PF01337">
    <property type="entry name" value="Barstar"/>
    <property type="match status" value="1"/>
</dbReference>
<comment type="caution">
    <text evidence="3">The sequence shown here is derived from an EMBL/GenBank/DDBJ whole genome shotgun (WGS) entry which is preliminary data.</text>
</comment>
<proteinExistence type="inferred from homology"/>
<evidence type="ECO:0000259" key="2">
    <source>
        <dbReference type="Pfam" id="PF01337"/>
    </source>
</evidence>
<keyword evidence="4" id="KW-1185">Reference proteome</keyword>
<feature type="domain" description="Barstar (barnase inhibitor)" evidence="2">
    <location>
        <begin position="54"/>
        <end position="126"/>
    </location>
</feature>
<gene>
    <name evidence="3" type="ORF">GCM10023320_60430</name>
</gene>
<dbReference type="InterPro" id="IPR000468">
    <property type="entry name" value="Barstar"/>
</dbReference>
<evidence type="ECO:0000313" key="4">
    <source>
        <dbReference type="Proteomes" id="UP001500804"/>
    </source>
</evidence>
<organism evidence="3 4">
    <name type="scientific">Pseudonocardia adelaidensis</name>
    <dbReference type="NCBI Taxonomy" id="648754"/>
    <lineage>
        <taxon>Bacteria</taxon>
        <taxon>Bacillati</taxon>
        <taxon>Actinomycetota</taxon>
        <taxon>Actinomycetes</taxon>
        <taxon>Pseudonocardiales</taxon>
        <taxon>Pseudonocardiaceae</taxon>
        <taxon>Pseudonocardia</taxon>
    </lineage>
</organism>
<protein>
    <recommendedName>
        <fullName evidence="2">Barstar (barnase inhibitor) domain-containing protein</fullName>
    </recommendedName>
</protein>
<evidence type="ECO:0000313" key="3">
    <source>
        <dbReference type="EMBL" id="GAA5133759.1"/>
    </source>
</evidence>